<evidence type="ECO:0000256" key="3">
    <source>
        <dbReference type="PROSITE-ProRule" id="PRU00182"/>
    </source>
</evidence>
<dbReference type="Proteomes" id="UP000078348">
    <property type="component" value="Unassembled WGS sequence"/>
</dbReference>
<dbReference type="InterPro" id="IPR002942">
    <property type="entry name" value="S4_RNA-bd"/>
</dbReference>
<evidence type="ECO:0000256" key="1">
    <source>
        <dbReference type="ARBA" id="ARBA00010876"/>
    </source>
</evidence>
<proteinExistence type="inferred from homology"/>
<organism evidence="5 6">
    <name type="scientific">Blastocystis sp. subtype 1 (strain ATCC 50177 / NandII)</name>
    <dbReference type="NCBI Taxonomy" id="478820"/>
    <lineage>
        <taxon>Eukaryota</taxon>
        <taxon>Sar</taxon>
        <taxon>Stramenopiles</taxon>
        <taxon>Bigyra</taxon>
        <taxon>Opalozoa</taxon>
        <taxon>Opalinata</taxon>
        <taxon>Blastocystidae</taxon>
        <taxon>Blastocystis</taxon>
    </lineage>
</organism>
<comment type="similarity">
    <text evidence="1">Belongs to the pseudouridine synthase RluA family.</text>
</comment>
<comment type="caution">
    <text evidence="5">The sequence shown here is derived from an EMBL/GenBank/DDBJ whole genome shotgun (WGS) entry which is preliminary data.</text>
</comment>
<dbReference type="Gene3D" id="3.30.2350.10">
    <property type="entry name" value="Pseudouridine synthase"/>
    <property type="match status" value="1"/>
</dbReference>
<keyword evidence="2" id="KW-0413">Isomerase</keyword>
<dbReference type="Pfam" id="PF00849">
    <property type="entry name" value="PseudoU_synth_2"/>
    <property type="match status" value="1"/>
</dbReference>
<gene>
    <name evidence="5" type="ORF">AV274_4818</name>
</gene>
<dbReference type="GO" id="GO:0009982">
    <property type="term" value="F:pseudouridine synthase activity"/>
    <property type="evidence" value="ECO:0007669"/>
    <property type="project" value="InterPro"/>
</dbReference>
<dbReference type="PANTHER" id="PTHR21600:SF40">
    <property type="entry name" value="PSEUDOURIDYLATE SYNTHASE RPUSD2"/>
    <property type="match status" value="1"/>
</dbReference>
<dbReference type="SMART" id="SM00363">
    <property type="entry name" value="S4"/>
    <property type="match status" value="1"/>
</dbReference>
<sequence length="391" mass="45261">MNSGESERFKYAFHWIIRSARRNQGGSTNNENRKRQRKEYKQLCNETDYEIRDGKRYVIPYVYKHETHCKQRWFGKAILDVYAKEFGAYSREYYEDAIKKGRIRVNGKCVDCAYMLKNGDTITHSVHRHEPPVPYYPIKVIGETDDMFAINKPSSIPVHACGSYRYNTVEMIIRKELHLDSFFFIHRLDRVTSGVLLLARKKEMAAALSEELQRGGCHKVYLAVVAGNLRVGSETPAENVEVVNGKAIKVTRNIAVVSQKEGIMQCSATEGKPACTYVFPLHYSASQNCTLVECLPMTGRTHQIRLHLKYLSHPIDDDFNYNEAIHVPKREFKQWTESGEDEDDSGLTESELAIKHCRWCRMTEEERLDDLFKDEQLKYTSIHLHALSYTV</sequence>
<name>A0A196SAZ9_BLAHN</name>
<dbReference type="InterPro" id="IPR050188">
    <property type="entry name" value="RluA_PseudoU_synthase"/>
</dbReference>
<dbReference type="SUPFAM" id="SSF55174">
    <property type="entry name" value="Alpha-L RNA-binding motif"/>
    <property type="match status" value="1"/>
</dbReference>
<evidence type="ECO:0000256" key="2">
    <source>
        <dbReference type="ARBA" id="ARBA00023235"/>
    </source>
</evidence>
<dbReference type="Pfam" id="PF01479">
    <property type="entry name" value="S4"/>
    <property type="match status" value="1"/>
</dbReference>
<dbReference type="Gene3D" id="3.10.290.10">
    <property type="entry name" value="RNA-binding S4 domain"/>
    <property type="match status" value="1"/>
</dbReference>
<dbReference type="GO" id="GO:0000455">
    <property type="term" value="P:enzyme-directed rRNA pseudouridine synthesis"/>
    <property type="evidence" value="ECO:0007669"/>
    <property type="project" value="TreeGrafter"/>
</dbReference>
<reference evidence="5 6" key="1">
    <citation type="submission" date="2016-05" db="EMBL/GenBank/DDBJ databases">
        <title>Nuclear genome of Blastocystis sp. subtype 1 NandII.</title>
        <authorList>
            <person name="Gentekaki E."/>
            <person name="Curtis B."/>
            <person name="Stairs C."/>
            <person name="Eme L."/>
            <person name="Herman E."/>
            <person name="Klimes V."/>
            <person name="Arias M.C."/>
            <person name="Elias M."/>
            <person name="Hilliou F."/>
            <person name="Klute M."/>
            <person name="Malik S.-B."/>
            <person name="Pightling A."/>
            <person name="Rachubinski R."/>
            <person name="Salas D."/>
            <person name="Schlacht A."/>
            <person name="Suga H."/>
            <person name="Archibald J."/>
            <person name="Ball S.G."/>
            <person name="Clark G."/>
            <person name="Dacks J."/>
            <person name="Van Der Giezen M."/>
            <person name="Tsaousis A."/>
            <person name="Roger A."/>
        </authorList>
    </citation>
    <scope>NUCLEOTIDE SEQUENCE [LARGE SCALE GENOMIC DNA]</scope>
    <source>
        <strain evidence="6">ATCC 50177 / NandII</strain>
    </source>
</reference>
<evidence type="ECO:0000259" key="4">
    <source>
        <dbReference type="SMART" id="SM00363"/>
    </source>
</evidence>
<dbReference type="STRING" id="478820.A0A196SAZ9"/>
<dbReference type="OrthoDB" id="424794at2759"/>
<evidence type="ECO:0000313" key="6">
    <source>
        <dbReference type="Proteomes" id="UP000078348"/>
    </source>
</evidence>
<keyword evidence="3" id="KW-0694">RNA-binding</keyword>
<dbReference type="CDD" id="cd00165">
    <property type="entry name" value="S4"/>
    <property type="match status" value="1"/>
</dbReference>
<dbReference type="GO" id="GO:0003723">
    <property type="term" value="F:RNA binding"/>
    <property type="evidence" value="ECO:0007669"/>
    <property type="project" value="UniProtKB-KW"/>
</dbReference>
<feature type="domain" description="RNA-binding S4" evidence="4">
    <location>
        <begin position="77"/>
        <end position="137"/>
    </location>
</feature>
<dbReference type="InterPro" id="IPR006224">
    <property type="entry name" value="PsdUridine_synth_RluA-like_CS"/>
</dbReference>
<evidence type="ECO:0000313" key="5">
    <source>
        <dbReference type="EMBL" id="OAO13501.1"/>
    </source>
</evidence>
<keyword evidence="6" id="KW-1185">Reference proteome</keyword>
<dbReference type="PANTHER" id="PTHR21600">
    <property type="entry name" value="MITOCHONDRIAL RNA PSEUDOURIDINE SYNTHASE"/>
    <property type="match status" value="1"/>
</dbReference>
<dbReference type="EMBL" id="LXWW01000380">
    <property type="protein sequence ID" value="OAO13501.1"/>
    <property type="molecule type" value="Genomic_DNA"/>
</dbReference>
<dbReference type="InterPro" id="IPR036986">
    <property type="entry name" value="S4_RNA-bd_sf"/>
</dbReference>
<dbReference type="AlphaFoldDB" id="A0A196SAZ9"/>
<dbReference type="InterPro" id="IPR020103">
    <property type="entry name" value="PsdUridine_synth_cat_dom_sf"/>
</dbReference>
<accession>A0A196SAZ9</accession>
<dbReference type="PROSITE" id="PS01129">
    <property type="entry name" value="PSI_RLU"/>
    <property type="match status" value="1"/>
</dbReference>
<protein>
    <submittedName>
        <fullName evidence="5">Pseudouridine synthase family protein</fullName>
    </submittedName>
</protein>
<dbReference type="PROSITE" id="PS50889">
    <property type="entry name" value="S4"/>
    <property type="match status" value="1"/>
</dbReference>
<dbReference type="InterPro" id="IPR006145">
    <property type="entry name" value="PsdUridine_synth_RsuA/RluA"/>
</dbReference>
<dbReference type="SUPFAM" id="SSF55120">
    <property type="entry name" value="Pseudouridine synthase"/>
    <property type="match status" value="1"/>
</dbReference>